<accession>A0A914I619</accession>
<evidence type="ECO:0000313" key="3">
    <source>
        <dbReference type="WBParaSite" id="Gr19_v10_g7102.t1"/>
    </source>
</evidence>
<sequence>MWPNPMACHGMAPSSDRSHRLAAPNPIILCDHDAFDVLLRLLVLLHRFKQNSLFSRPPDKIFWRILLAHKIDGIAMLACLTFIR</sequence>
<feature type="transmembrane region" description="Helical" evidence="1">
    <location>
        <begin position="61"/>
        <end position="83"/>
    </location>
</feature>
<dbReference type="Proteomes" id="UP000887572">
    <property type="component" value="Unplaced"/>
</dbReference>
<name>A0A914I619_GLORO</name>
<proteinExistence type="predicted"/>
<reference evidence="3" key="1">
    <citation type="submission" date="2022-11" db="UniProtKB">
        <authorList>
            <consortium name="WormBaseParasite"/>
        </authorList>
    </citation>
    <scope>IDENTIFICATION</scope>
</reference>
<organism evidence="2 3">
    <name type="scientific">Globodera rostochiensis</name>
    <name type="common">Golden nematode worm</name>
    <name type="synonym">Heterodera rostochiensis</name>
    <dbReference type="NCBI Taxonomy" id="31243"/>
    <lineage>
        <taxon>Eukaryota</taxon>
        <taxon>Metazoa</taxon>
        <taxon>Ecdysozoa</taxon>
        <taxon>Nematoda</taxon>
        <taxon>Chromadorea</taxon>
        <taxon>Rhabditida</taxon>
        <taxon>Tylenchina</taxon>
        <taxon>Tylenchomorpha</taxon>
        <taxon>Tylenchoidea</taxon>
        <taxon>Heteroderidae</taxon>
        <taxon>Heteroderinae</taxon>
        <taxon>Globodera</taxon>
    </lineage>
</organism>
<dbReference type="AlphaFoldDB" id="A0A914I619"/>
<protein>
    <submittedName>
        <fullName evidence="3">Uncharacterized protein</fullName>
    </submittedName>
</protein>
<evidence type="ECO:0000313" key="2">
    <source>
        <dbReference type="Proteomes" id="UP000887572"/>
    </source>
</evidence>
<keyword evidence="1" id="KW-0812">Transmembrane</keyword>
<dbReference type="WBParaSite" id="Gr19_v10_g7102.t1">
    <property type="protein sequence ID" value="Gr19_v10_g7102.t1"/>
    <property type="gene ID" value="Gr19_v10_g7102"/>
</dbReference>
<keyword evidence="2" id="KW-1185">Reference proteome</keyword>
<keyword evidence="1" id="KW-0472">Membrane</keyword>
<evidence type="ECO:0000256" key="1">
    <source>
        <dbReference type="SAM" id="Phobius"/>
    </source>
</evidence>
<keyword evidence="1" id="KW-1133">Transmembrane helix</keyword>